<dbReference type="InterPro" id="IPR003593">
    <property type="entry name" value="AAA+_ATPase"/>
</dbReference>
<dbReference type="PANTHER" id="PTHR45644:SF3">
    <property type="entry name" value="FI08533P-RELATED"/>
    <property type="match status" value="1"/>
</dbReference>
<organism evidence="5 6">
    <name type="scientific">Chlamydomonas schloesseri</name>
    <dbReference type="NCBI Taxonomy" id="2026947"/>
    <lineage>
        <taxon>Eukaryota</taxon>
        <taxon>Viridiplantae</taxon>
        <taxon>Chlorophyta</taxon>
        <taxon>core chlorophytes</taxon>
        <taxon>Chlorophyceae</taxon>
        <taxon>CS clade</taxon>
        <taxon>Chlamydomonadales</taxon>
        <taxon>Chlamydomonadaceae</taxon>
        <taxon>Chlamydomonas</taxon>
    </lineage>
</organism>
<feature type="chain" id="PRO_5032402340" description="AAA+ ATPase domain-containing protein" evidence="3">
    <location>
        <begin position="24"/>
        <end position="939"/>
    </location>
</feature>
<keyword evidence="2" id="KW-0067">ATP-binding</keyword>
<dbReference type="SMART" id="SM00382">
    <property type="entry name" value="AAA"/>
    <property type="match status" value="1"/>
</dbReference>
<dbReference type="Proteomes" id="UP000613740">
    <property type="component" value="Unassembled WGS sequence"/>
</dbReference>
<keyword evidence="6" id="KW-1185">Reference proteome</keyword>
<dbReference type="Gene3D" id="3.40.50.300">
    <property type="entry name" value="P-loop containing nucleotide triphosphate hydrolases"/>
    <property type="match status" value="2"/>
</dbReference>
<protein>
    <recommendedName>
        <fullName evidence="4">AAA+ ATPase domain-containing protein</fullName>
    </recommendedName>
</protein>
<keyword evidence="3" id="KW-0732">Signal</keyword>
<evidence type="ECO:0000256" key="2">
    <source>
        <dbReference type="ARBA" id="ARBA00022840"/>
    </source>
</evidence>
<evidence type="ECO:0000256" key="1">
    <source>
        <dbReference type="ARBA" id="ARBA00022741"/>
    </source>
</evidence>
<dbReference type="GO" id="GO:0005524">
    <property type="term" value="F:ATP binding"/>
    <property type="evidence" value="ECO:0007669"/>
    <property type="project" value="UniProtKB-KW"/>
</dbReference>
<dbReference type="AlphaFoldDB" id="A0A835T2D6"/>
<dbReference type="CDD" id="cd00009">
    <property type="entry name" value="AAA"/>
    <property type="match status" value="1"/>
</dbReference>
<dbReference type="OrthoDB" id="10598079at2759"/>
<reference evidence="5" key="1">
    <citation type="journal article" date="2020" name="bioRxiv">
        <title>Comparative genomics of Chlamydomonas.</title>
        <authorList>
            <person name="Craig R.J."/>
            <person name="Hasan A.R."/>
            <person name="Ness R.W."/>
            <person name="Keightley P.D."/>
        </authorList>
    </citation>
    <scope>NUCLEOTIDE SEQUENCE</scope>
    <source>
        <strain evidence="5">CCAP 11/173</strain>
    </source>
</reference>
<proteinExistence type="predicted"/>
<dbReference type="GO" id="GO:0005741">
    <property type="term" value="C:mitochondrial outer membrane"/>
    <property type="evidence" value="ECO:0007669"/>
    <property type="project" value="TreeGrafter"/>
</dbReference>
<dbReference type="EMBL" id="JAEHOD010000046">
    <property type="protein sequence ID" value="KAG2437574.1"/>
    <property type="molecule type" value="Genomic_DNA"/>
</dbReference>
<dbReference type="InterPro" id="IPR027417">
    <property type="entry name" value="P-loop_NTPase"/>
</dbReference>
<evidence type="ECO:0000313" key="6">
    <source>
        <dbReference type="Proteomes" id="UP000613740"/>
    </source>
</evidence>
<feature type="signal peptide" evidence="3">
    <location>
        <begin position="1"/>
        <end position="23"/>
    </location>
</feature>
<name>A0A835T2D6_9CHLO</name>
<evidence type="ECO:0000256" key="3">
    <source>
        <dbReference type="SAM" id="SignalP"/>
    </source>
</evidence>
<dbReference type="Pfam" id="PF00004">
    <property type="entry name" value="AAA"/>
    <property type="match status" value="1"/>
</dbReference>
<evidence type="ECO:0000259" key="4">
    <source>
        <dbReference type="SMART" id="SM00382"/>
    </source>
</evidence>
<comment type="caution">
    <text evidence="5">The sequence shown here is derived from an EMBL/GenBank/DDBJ whole genome shotgun (WGS) entry which is preliminary data.</text>
</comment>
<dbReference type="SUPFAM" id="SSF52540">
    <property type="entry name" value="P-loop containing nucleoside triphosphate hydrolases"/>
    <property type="match status" value="1"/>
</dbReference>
<sequence>MAPASGNGRTALLMIAGISVGLGGCLMRLEACVKGPDDWELEHIRVFGADPVLQQGMVNEVLRPLLEPELLAAQTVSRDVHLEPPHLVLIQGPAQTGKKSLVLELARDSGITVLKLDRSSLESAQQAAWWQNLAGRGPGCVVQAAFSLARKLQPCIILLDKPHELSPSMQDAFRSQLQRLKPSRWQRERVSLVATTTSAEVWQPGHLLARHRMQTSLPREHQLAAMLRGFLHGLEMEGVRRAGGGGGGGGSHLLFGGGYNVQAELLAALANYTDAVAGAAGAAAAGGGDLGGELHAFLLSLRGRTAPQVMWLVLRARQRLAVVNGAGVVQMAQVLTLADLQTALQDLLVEERHLRARSGWWPGNWSKCTWLCVVAGIVVVCAMTDDSSKRSATQLPVAVAKRGGEGCERALVAQLVHLPRADAAFAKCANSHYSPLVDQLQKDVLPQLLAPPAADKAMGPGLLLYDPTGAGEACLIQALATRGKPVNVMKLDAGVVAAACEASCSTLLSDVSSRKSLMAAVFRLAQRLSPCVIIMAPLDGCLLAADKPQELPDFIRAAFLQEWLRTAATAPDKTLHRPTIAVVVRSAVPFNSMAPLFSRKPISAFENLVPRQLRRDVMFNARWGRYAAQEQPRDVQDAAAAAQAEADVEHVCKVGAARLATVVHKWWHWFAKQQARPPARQGLAGVLDNVLASFQQRSVFVFRVAVSMSVEIKSVGWWHDPKGVGETCLRQVISGLVLRGQPPARQQQRVTVLKLDAGVVAAACEASYSILLSDVSSRKSLMAAVFRLAQRLSPCVIIMDKPQELPDFMRAAFIKEWHNTAASVPPKGTRRPFVTVVVRSAVPFTSLAPLFARQPIPALEQLVPPHLRLNVTFDMKLGRFTARPQPPHLQAAAAGEVAVAAVRQAWMVAVLAPFKRWLNSVITFKLALQVSLVMLVIAA</sequence>
<evidence type="ECO:0000313" key="5">
    <source>
        <dbReference type="EMBL" id="KAG2437574.1"/>
    </source>
</evidence>
<dbReference type="InterPro" id="IPR003959">
    <property type="entry name" value="ATPase_AAA_core"/>
</dbReference>
<dbReference type="InterPro" id="IPR051701">
    <property type="entry name" value="Mito_OM_Translocase_MSP1"/>
</dbReference>
<feature type="domain" description="AAA+ ATPase" evidence="4">
    <location>
        <begin position="84"/>
        <end position="223"/>
    </location>
</feature>
<dbReference type="PANTHER" id="PTHR45644">
    <property type="entry name" value="AAA ATPASE, PUTATIVE (AFU_ORTHOLOGUE AFUA_2G12920)-RELATED-RELATED"/>
    <property type="match status" value="1"/>
</dbReference>
<accession>A0A835T2D6</accession>
<gene>
    <name evidence="5" type="ORF">HYH02_011215</name>
</gene>
<dbReference type="GO" id="GO:0016887">
    <property type="term" value="F:ATP hydrolysis activity"/>
    <property type="evidence" value="ECO:0007669"/>
    <property type="project" value="InterPro"/>
</dbReference>
<keyword evidence="1" id="KW-0547">Nucleotide-binding</keyword>